<comment type="caution">
    <text evidence="7">The sequence shown here is derived from an EMBL/GenBank/DDBJ whole genome shotgun (WGS) entry which is preliminary data.</text>
</comment>
<reference evidence="7 8" key="1">
    <citation type="submission" date="2017-10" db="EMBL/GenBank/DDBJ databases">
        <title>The new phylogeny of genus Mycobacterium.</title>
        <authorList>
            <person name="Tortoli E."/>
            <person name="Trovato A."/>
            <person name="Cirillo D.M."/>
        </authorList>
    </citation>
    <scope>NUCLEOTIDE SEQUENCE [LARGE SCALE GENOMIC DNA]</scope>
    <source>
        <strain evidence="7 8">CCUG37673</strain>
    </source>
</reference>
<evidence type="ECO:0000313" key="9">
    <source>
        <dbReference type="Proteomes" id="UP000465302"/>
    </source>
</evidence>
<dbReference type="Proteomes" id="UP000465302">
    <property type="component" value="Unassembled WGS sequence"/>
</dbReference>
<name>A0A2A7N7R6_MYCAG</name>
<dbReference type="Gene3D" id="1.10.357.10">
    <property type="entry name" value="Tetracycline Repressor, domain 2"/>
    <property type="match status" value="1"/>
</dbReference>
<reference evidence="6 9" key="2">
    <citation type="journal article" date="2019" name="Emerg. Microbes Infect.">
        <title>Comprehensive subspecies identification of 175 nontuberculous mycobacteria species based on 7547 genomic profiles.</title>
        <authorList>
            <person name="Matsumoto Y."/>
            <person name="Kinjo T."/>
            <person name="Motooka D."/>
            <person name="Nabeya D."/>
            <person name="Jung N."/>
            <person name="Uechi K."/>
            <person name="Horii T."/>
            <person name="Iida T."/>
            <person name="Fujita J."/>
            <person name="Nakamura S."/>
        </authorList>
    </citation>
    <scope>NUCLEOTIDE SEQUENCE [LARGE SCALE GENOMIC DNA]</scope>
    <source>
        <strain evidence="6 9">JCM 6377</strain>
    </source>
</reference>
<evidence type="ECO:0000313" key="7">
    <source>
        <dbReference type="EMBL" id="PEG39767.1"/>
    </source>
</evidence>
<dbReference type="InterPro" id="IPR023772">
    <property type="entry name" value="DNA-bd_HTH_TetR-type_CS"/>
</dbReference>
<organism evidence="7 8">
    <name type="scientific">Mycolicibacterium agri</name>
    <name type="common">Mycobacterium agri</name>
    <dbReference type="NCBI Taxonomy" id="36811"/>
    <lineage>
        <taxon>Bacteria</taxon>
        <taxon>Bacillati</taxon>
        <taxon>Actinomycetota</taxon>
        <taxon>Actinomycetes</taxon>
        <taxon>Mycobacteriales</taxon>
        <taxon>Mycobacteriaceae</taxon>
        <taxon>Mycolicibacterium</taxon>
    </lineage>
</organism>
<feature type="DNA-binding region" description="H-T-H motif" evidence="4">
    <location>
        <begin position="29"/>
        <end position="48"/>
    </location>
</feature>
<sequence length="196" mass="21323">MARPRKFDEDDVVAAARETFWTRGYTATSVDDLTEATGLGKGSLYGAFGDKHGLYVRALDDYITSALRGVQAELRDPDVSAFERLTRHIRGQLKAINADKNRRGCMMAKGAAELAAVDDVVEKKVERAYTIWRNELVACIKEAQRDGAIAAERNPQALATALLAFMRGQEALHKGGAKPTQLKAAAEEMIALISAA</sequence>
<evidence type="ECO:0000256" key="1">
    <source>
        <dbReference type="ARBA" id="ARBA00023015"/>
    </source>
</evidence>
<dbReference type="InterPro" id="IPR009057">
    <property type="entry name" value="Homeodomain-like_sf"/>
</dbReference>
<dbReference type="PRINTS" id="PR00455">
    <property type="entry name" value="HTHTETR"/>
</dbReference>
<evidence type="ECO:0000256" key="3">
    <source>
        <dbReference type="ARBA" id="ARBA00023163"/>
    </source>
</evidence>
<feature type="domain" description="HTH tetR-type" evidence="5">
    <location>
        <begin position="6"/>
        <end position="66"/>
    </location>
</feature>
<dbReference type="Pfam" id="PF00440">
    <property type="entry name" value="TetR_N"/>
    <property type="match status" value="1"/>
</dbReference>
<evidence type="ECO:0000259" key="5">
    <source>
        <dbReference type="PROSITE" id="PS50977"/>
    </source>
</evidence>
<dbReference type="Gene3D" id="1.10.10.60">
    <property type="entry name" value="Homeodomain-like"/>
    <property type="match status" value="1"/>
</dbReference>
<dbReference type="PANTHER" id="PTHR47506">
    <property type="entry name" value="TRANSCRIPTIONAL REGULATORY PROTEIN"/>
    <property type="match status" value="1"/>
</dbReference>
<keyword evidence="1" id="KW-0805">Transcription regulation</keyword>
<dbReference type="AlphaFoldDB" id="A0A2A7N7R6"/>
<dbReference type="PROSITE" id="PS50977">
    <property type="entry name" value="HTH_TETR_2"/>
    <property type="match status" value="1"/>
</dbReference>
<dbReference type="EMBL" id="PDCP01000013">
    <property type="protein sequence ID" value="PEG39767.1"/>
    <property type="molecule type" value="Genomic_DNA"/>
</dbReference>
<accession>A0A2A7N7R6</accession>
<reference evidence="6" key="3">
    <citation type="submission" date="2020-02" db="EMBL/GenBank/DDBJ databases">
        <authorList>
            <person name="Matsumoto Y."/>
            <person name="Motooka D."/>
            <person name="Nakamura S."/>
        </authorList>
    </citation>
    <scope>NUCLEOTIDE SEQUENCE</scope>
    <source>
        <strain evidence="6">JCM 6377</strain>
    </source>
</reference>
<dbReference type="InterPro" id="IPR036271">
    <property type="entry name" value="Tet_transcr_reg_TetR-rel_C_sf"/>
</dbReference>
<dbReference type="Pfam" id="PF16925">
    <property type="entry name" value="TetR_C_13"/>
    <property type="match status" value="1"/>
</dbReference>
<proteinExistence type="predicted"/>
<keyword evidence="2 4" id="KW-0238">DNA-binding</keyword>
<dbReference type="GO" id="GO:0003677">
    <property type="term" value="F:DNA binding"/>
    <property type="evidence" value="ECO:0007669"/>
    <property type="project" value="UniProtKB-UniRule"/>
</dbReference>
<evidence type="ECO:0000313" key="6">
    <source>
        <dbReference type="EMBL" id="GFG52521.1"/>
    </source>
</evidence>
<evidence type="ECO:0000256" key="4">
    <source>
        <dbReference type="PROSITE-ProRule" id="PRU00335"/>
    </source>
</evidence>
<evidence type="ECO:0000313" key="8">
    <source>
        <dbReference type="Proteomes" id="UP000220914"/>
    </source>
</evidence>
<dbReference type="OrthoDB" id="9805134at2"/>
<keyword evidence="8" id="KW-1185">Reference proteome</keyword>
<dbReference type="InterPro" id="IPR011075">
    <property type="entry name" value="TetR_C"/>
</dbReference>
<dbReference type="SUPFAM" id="SSF46689">
    <property type="entry name" value="Homeodomain-like"/>
    <property type="match status" value="1"/>
</dbReference>
<dbReference type="RefSeq" id="WP_097939822.1">
    <property type="nucleotide sequence ID" value="NZ_BLKS01000001.1"/>
</dbReference>
<dbReference type="InterPro" id="IPR001647">
    <property type="entry name" value="HTH_TetR"/>
</dbReference>
<dbReference type="PROSITE" id="PS01081">
    <property type="entry name" value="HTH_TETR_1"/>
    <property type="match status" value="1"/>
</dbReference>
<dbReference type="SUPFAM" id="SSF48498">
    <property type="entry name" value="Tetracyclin repressor-like, C-terminal domain"/>
    <property type="match status" value="1"/>
</dbReference>
<dbReference type="PANTHER" id="PTHR47506:SF1">
    <property type="entry name" value="HTH-TYPE TRANSCRIPTIONAL REGULATOR YJDC"/>
    <property type="match status" value="1"/>
</dbReference>
<keyword evidence="3" id="KW-0804">Transcription</keyword>
<dbReference type="Proteomes" id="UP000220914">
    <property type="component" value="Unassembled WGS sequence"/>
</dbReference>
<gene>
    <name evidence="7" type="ORF">CQY20_09450</name>
    <name evidence="6" type="ORF">MAGR_39620</name>
</gene>
<protein>
    <submittedName>
        <fullName evidence="7">TetR family transcriptional regulator</fullName>
    </submittedName>
</protein>
<dbReference type="EMBL" id="BLKS01000001">
    <property type="protein sequence ID" value="GFG52521.1"/>
    <property type="molecule type" value="Genomic_DNA"/>
</dbReference>
<evidence type="ECO:0000256" key="2">
    <source>
        <dbReference type="ARBA" id="ARBA00023125"/>
    </source>
</evidence>